<keyword evidence="4 6" id="KW-1133">Transmembrane helix</keyword>
<gene>
    <name evidence="7" type="ORF">UX09_C0009G0012</name>
</gene>
<dbReference type="InterPro" id="IPR012902">
    <property type="entry name" value="N_methyl_site"/>
</dbReference>
<dbReference type="PRINTS" id="PR00885">
    <property type="entry name" value="BCTERIALGSPH"/>
</dbReference>
<evidence type="ECO:0000256" key="1">
    <source>
        <dbReference type="ARBA" id="ARBA00004167"/>
    </source>
</evidence>
<evidence type="ECO:0000256" key="6">
    <source>
        <dbReference type="SAM" id="Phobius"/>
    </source>
</evidence>
<evidence type="ECO:0000313" key="7">
    <source>
        <dbReference type="EMBL" id="KKU08905.1"/>
    </source>
</evidence>
<comment type="subcellular location">
    <subcellularLocation>
        <location evidence="1">Membrane</location>
        <topology evidence="1">Single-pass membrane protein</topology>
    </subcellularLocation>
</comment>
<feature type="transmembrane region" description="Helical" evidence="6">
    <location>
        <begin position="12"/>
        <end position="32"/>
    </location>
</feature>
<dbReference type="PANTHER" id="PTHR30093:SF44">
    <property type="entry name" value="TYPE II SECRETION SYSTEM CORE PROTEIN G"/>
    <property type="match status" value="1"/>
</dbReference>
<dbReference type="SUPFAM" id="SSF54523">
    <property type="entry name" value="Pili subunits"/>
    <property type="match status" value="1"/>
</dbReference>
<dbReference type="Proteomes" id="UP000034354">
    <property type="component" value="Unassembled WGS sequence"/>
</dbReference>
<name>A0A0G1QJP2_9BACT</name>
<comment type="caution">
    <text evidence="7">The sequence shown here is derived from an EMBL/GenBank/DDBJ whole genome shotgun (WGS) entry which is preliminary data.</text>
</comment>
<protein>
    <recommendedName>
        <fullName evidence="8">General secretion pathway protein G</fullName>
    </recommendedName>
</protein>
<organism evidence="7">
    <name type="scientific">Candidatus Uhrbacteria bacterium GW2011_GWE2_45_35</name>
    <dbReference type="NCBI Taxonomy" id="1618993"/>
    <lineage>
        <taxon>Bacteria</taxon>
        <taxon>Candidatus Uhriibacteriota</taxon>
    </lineage>
</organism>
<dbReference type="STRING" id="1618993.UX09_C0009G0012"/>
<dbReference type="PANTHER" id="PTHR30093">
    <property type="entry name" value="GENERAL SECRETION PATHWAY PROTEIN G"/>
    <property type="match status" value="1"/>
</dbReference>
<dbReference type="Pfam" id="PF07963">
    <property type="entry name" value="N_methyl"/>
    <property type="match status" value="1"/>
</dbReference>
<evidence type="ECO:0000256" key="5">
    <source>
        <dbReference type="ARBA" id="ARBA00023136"/>
    </source>
</evidence>
<keyword evidence="3 6" id="KW-0812">Transmembrane</keyword>
<dbReference type="InterPro" id="IPR002416">
    <property type="entry name" value="T2SS_protein-GspH"/>
</dbReference>
<dbReference type="GO" id="GO:0015627">
    <property type="term" value="C:type II protein secretion system complex"/>
    <property type="evidence" value="ECO:0007669"/>
    <property type="project" value="InterPro"/>
</dbReference>
<dbReference type="EMBL" id="LCKW01000009">
    <property type="protein sequence ID" value="KKU08905.1"/>
    <property type="molecule type" value="Genomic_DNA"/>
</dbReference>
<evidence type="ECO:0000256" key="4">
    <source>
        <dbReference type="ARBA" id="ARBA00022989"/>
    </source>
</evidence>
<dbReference type="AlphaFoldDB" id="A0A0G1QJP2"/>
<dbReference type="NCBIfam" id="TIGR02532">
    <property type="entry name" value="IV_pilin_GFxxxE"/>
    <property type="match status" value="1"/>
</dbReference>
<evidence type="ECO:0000256" key="2">
    <source>
        <dbReference type="ARBA" id="ARBA00022481"/>
    </source>
</evidence>
<dbReference type="GO" id="GO:0016020">
    <property type="term" value="C:membrane"/>
    <property type="evidence" value="ECO:0007669"/>
    <property type="project" value="UniProtKB-SubCell"/>
</dbReference>
<keyword evidence="2" id="KW-0488">Methylation</keyword>
<dbReference type="InterPro" id="IPR045584">
    <property type="entry name" value="Pilin-like"/>
</dbReference>
<evidence type="ECO:0000256" key="3">
    <source>
        <dbReference type="ARBA" id="ARBA00022692"/>
    </source>
</evidence>
<keyword evidence="5 6" id="KW-0472">Membrane</keyword>
<dbReference type="GO" id="GO:0015628">
    <property type="term" value="P:protein secretion by the type II secretion system"/>
    <property type="evidence" value="ECO:0007669"/>
    <property type="project" value="InterPro"/>
</dbReference>
<dbReference type="PROSITE" id="PS00409">
    <property type="entry name" value="PROKAR_NTER_METHYL"/>
    <property type="match status" value="1"/>
</dbReference>
<proteinExistence type="predicted"/>
<evidence type="ECO:0008006" key="8">
    <source>
        <dbReference type="Google" id="ProtNLM"/>
    </source>
</evidence>
<accession>A0A0G1QJP2</accession>
<sequence length="158" mass="16196">MSKINAKGFTLIELLIVIAIIAVLAAVVIVALNPAQRFADARDARRQSDIENIAGALKTYQVDNAGAYPATVSGLVADSGYTIGTDVAACDAGCTAQVTLAACVDLTALVTDGYLGTVPMDPSSGTAAKTDFYLIRNTNGTVTVGACDPDGDAIEVIR</sequence>
<reference evidence="7" key="1">
    <citation type="journal article" date="2015" name="Nature">
        <title>rRNA introns, odd ribosomes, and small enigmatic genomes across a large radiation of phyla.</title>
        <authorList>
            <person name="Brown C.T."/>
            <person name="Hug L.A."/>
            <person name="Thomas B.C."/>
            <person name="Sharon I."/>
            <person name="Castelle C.J."/>
            <person name="Singh A."/>
            <person name="Wilkins M.J."/>
            <person name="Williams K.H."/>
            <person name="Banfield J.F."/>
        </authorList>
    </citation>
    <scope>NUCLEOTIDE SEQUENCE [LARGE SCALE GENOMIC DNA]</scope>
</reference>
<dbReference type="Gene3D" id="3.30.700.10">
    <property type="entry name" value="Glycoprotein, Type 4 Pilin"/>
    <property type="match status" value="1"/>
</dbReference>